<gene>
    <name evidence="1" type="ORF">BO66DRAFT_443203</name>
</gene>
<keyword evidence="2" id="KW-1185">Reference proteome</keyword>
<protein>
    <submittedName>
        <fullName evidence="1">Uncharacterized protein</fullName>
    </submittedName>
</protein>
<accession>A0ACD1GV28</accession>
<proteinExistence type="predicted"/>
<evidence type="ECO:0000313" key="1">
    <source>
        <dbReference type="EMBL" id="RAH65213.1"/>
    </source>
</evidence>
<reference evidence="1" key="1">
    <citation type="submission" date="2018-02" db="EMBL/GenBank/DDBJ databases">
        <title>The genomes of Aspergillus section Nigri reveals drivers in fungal speciation.</title>
        <authorList>
            <consortium name="DOE Joint Genome Institute"/>
            <person name="Vesth T.C."/>
            <person name="Nybo J."/>
            <person name="Theobald S."/>
            <person name="Brandl J."/>
            <person name="Frisvad J.C."/>
            <person name="Nielsen K.F."/>
            <person name="Lyhne E.K."/>
            <person name="Kogle M.E."/>
            <person name="Kuo A."/>
            <person name="Riley R."/>
            <person name="Clum A."/>
            <person name="Nolan M."/>
            <person name="Lipzen A."/>
            <person name="Salamov A."/>
            <person name="Henrissat B."/>
            <person name="Wiebenga A."/>
            <person name="De vries R.P."/>
            <person name="Grigoriev I.V."/>
            <person name="Mortensen U.H."/>
            <person name="Andersen M.R."/>
            <person name="Baker S.E."/>
        </authorList>
    </citation>
    <scope>NUCLEOTIDE SEQUENCE</scope>
    <source>
        <strain evidence="1">CBS 121060</strain>
    </source>
</reference>
<organism evidence="1 2">
    <name type="scientific">Aspergillus aculeatinus CBS 121060</name>
    <dbReference type="NCBI Taxonomy" id="1448322"/>
    <lineage>
        <taxon>Eukaryota</taxon>
        <taxon>Fungi</taxon>
        <taxon>Dikarya</taxon>
        <taxon>Ascomycota</taxon>
        <taxon>Pezizomycotina</taxon>
        <taxon>Eurotiomycetes</taxon>
        <taxon>Eurotiomycetidae</taxon>
        <taxon>Eurotiales</taxon>
        <taxon>Aspergillaceae</taxon>
        <taxon>Aspergillus</taxon>
        <taxon>Aspergillus subgen. Circumdati</taxon>
    </lineage>
</organism>
<sequence>MADATPPARARIACKACNARRVKCDAAIERPCWHCRTRGTPYELIESRRGKYVRTTPRRSRTLSLDNRDTPNTPNTPLSAEPHREAAIDRTLQTTSSPGSSALTYIIEVNSTPRHGSTHPSKVHYPIPPSIAQTLSHSPRAEDPVSLRDTLILPPSPVAEKLIRAFFELIHPAFPVVDRHEFSRLRTHYLRAKALYDADYETCSVTIVAALLLLGFYWSGPEDRKDTCYWIACATNVAQALGMHRSHTPISALLAEAYLVTRDRHTAAAFGQPCRIRDEDCDIEPLTQEDFDFDNDYDHSLIPKQEDYHVLYVMEMSKLASVLGDILVAEFSPRRPALEEYETNALADRLAQWESYLPERLRRIPPDNGFGASFWANMLHMSYQNYYILLFRPKAIDHLSSVDVERDTRARMAADAITRIAEDLLAVGTIQCTQIHFVPALFGALLVHTFNICRRDPIRQRLAENKSRQCLLALSEPSRSWPVRIWFAKAFLNLLRRLIGQGSRQGGSIINVSSTIAGHSSPAPSASVDSTEPHTLNNINPATASRRPSNVILSELDSAEPSHQPGHGHEALLADNQPASNSSQATEQVLYDTFLAGYIDQTFDPDLLVLNSLGSSLPFFPGGLPDTEE</sequence>
<name>A0ACD1GV28_9EURO</name>
<dbReference type="Proteomes" id="UP000249661">
    <property type="component" value="Unassembled WGS sequence"/>
</dbReference>
<evidence type="ECO:0000313" key="2">
    <source>
        <dbReference type="Proteomes" id="UP000249661"/>
    </source>
</evidence>
<dbReference type="EMBL" id="KZ824998">
    <property type="protein sequence ID" value="RAH65213.1"/>
    <property type="molecule type" value="Genomic_DNA"/>
</dbReference>